<feature type="domain" description="CCHC-type" evidence="7">
    <location>
        <begin position="81"/>
        <end position="96"/>
    </location>
</feature>
<evidence type="ECO:0000256" key="3">
    <source>
        <dbReference type="ARBA" id="ARBA00022833"/>
    </source>
</evidence>
<feature type="domain" description="GRF-type" evidence="8">
    <location>
        <begin position="125"/>
        <end position="169"/>
    </location>
</feature>
<dbReference type="GO" id="GO:0008270">
    <property type="term" value="F:zinc ion binding"/>
    <property type="evidence" value="ECO:0007669"/>
    <property type="project" value="UniProtKB-KW"/>
</dbReference>
<dbReference type="Pfam" id="PF06839">
    <property type="entry name" value="Zn_ribbon_GRF"/>
    <property type="match status" value="2"/>
</dbReference>
<evidence type="ECO:0000259" key="7">
    <source>
        <dbReference type="PROSITE" id="PS50158"/>
    </source>
</evidence>
<evidence type="ECO:0000259" key="8">
    <source>
        <dbReference type="PROSITE" id="PS51999"/>
    </source>
</evidence>
<dbReference type="EMBL" id="JAAWWB010000018">
    <property type="protein sequence ID" value="KAG6761494.1"/>
    <property type="molecule type" value="Genomic_DNA"/>
</dbReference>
<dbReference type="InterPro" id="IPR010666">
    <property type="entry name" value="Znf_GRF"/>
</dbReference>
<feature type="region of interest" description="Disordered" evidence="6">
    <location>
        <begin position="98"/>
        <end position="117"/>
    </location>
</feature>
<organism evidence="9 10">
    <name type="scientific">Populus tomentosa</name>
    <name type="common">Chinese white poplar</name>
    <dbReference type="NCBI Taxonomy" id="118781"/>
    <lineage>
        <taxon>Eukaryota</taxon>
        <taxon>Viridiplantae</taxon>
        <taxon>Streptophyta</taxon>
        <taxon>Embryophyta</taxon>
        <taxon>Tracheophyta</taxon>
        <taxon>Spermatophyta</taxon>
        <taxon>Magnoliopsida</taxon>
        <taxon>eudicotyledons</taxon>
        <taxon>Gunneridae</taxon>
        <taxon>Pentapetalae</taxon>
        <taxon>rosids</taxon>
        <taxon>fabids</taxon>
        <taxon>Malpighiales</taxon>
        <taxon>Salicaceae</taxon>
        <taxon>Saliceae</taxon>
        <taxon>Populus</taxon>
    </lineage>
</organism>
<feature type="compositionally biased region" description="Low complexity" evidence="6">
    <location>
        <begin position="99"/>
        <end position="117"/>
    </location>
</feature>
<feature type="region of interest" description="Disordered" evidence="6">
    <location>
        <begin position="49"/>
        <end position="77"/>
    </location>
</feature>
<dbReference type="GO" id="GO:0003676">
    <property type="term" value="F:nucleic acid binding"/>
    <property type="evidence" value="ECO:0007669"/>
    <property type="project" value="InterPro"/>
</dbReference>
<name>A0A8X8CPR2_POPTO</name>
<dbReference type="Proteomes" id="UP000886885">
    <property type="component" value="Chromosome 9D"/>
</dbReference>
<keyword evidence="5" id="KW-0175">Coiled coil</keyword>
<gene>
    <name evidence="9" type="ORF">POTOM_034718</name>
</gene>
<evidence type="ECO:0000313" key="9">
    <source>
        <dbReference type="EMBL" id="KAG6761494.1"/>
    </source>
</evidence>
<dbReference type="InterPro" id="IPR001878">
    <property type="entry name" value="Znf_CCHC"/>
</dbReference>
<keyword evidence="10" id="KW-1185">Reference proteome</keyword>
<evidence type="ECO:0008006" key="11">
    <source>
        <dbReference type="Google" id="ProtNLM"/>
    </source>
</evidence>
<evidence type="ECO:0000256" key="2">
    <source>
        <dbReference type="ARBA" id="ARBA00022771"/>
    </source>
</evidence>
<evidence type="ECO:0000256" key="6">
    <source>
        <dbReference type="SAM" id="MobiDB-lite"/>
    </source>
</evidence>
<dbReference type="PANTHER" id="PTHR33680">
    <property type="entry name" value="OS07G0190500 PROTEIN"/>
    <property type="match status" value="1"/>
</dbReference>
<reference evidence="9" key="1">
    <citation type="journal article" date="2020" name="bioRxiv">
        <title>Hybrid origin of Populus tomentosa Carr. identified through genome sequencing and phylogenomic analysis.</title>
        <authorList>
            <person name="An X."/>
            <person name="Gao K."/>
            <person name="Chen Z."/>
            <person name="Li J."/>
            <person name="Yang X."/>
            <person name="Yang X."/>
            <person name="Zhou J."/>
            <person name="Guo T."/>
            <person name="Zhao T."/>
            <person name="Huang S."/>
            <person name="Miao D."/>
            <person name="Khan W.U."/>
            <person name="Rao P."/>
            <person name="Ye M."/>
            <person name="Lei B."/>
            <person name="Liao W."/>
            <person name="Wang J."/>
            <person name="Ji L."/>
            <person name="Li Y."/>
            <person name="Guo B."/>
            <person name="Mustafa N.S."/>
            <person name="Li S."/>
            <person name="Yun Q."/>
            <person name="Keller S.R."/>
            <person name="Mao J."/>
            <person name="Zhang R."/>
            <person name="Strauss S.H."/>
        </authorList>
    </citation>
    <scope>NUCLEOTIDE SEQUENCE</scope>
    <source>
        <strain evidence="9">GM15</strain>
        <tissue evidence="9">Leaf</tissue>
    </source>
</reference>
<evidence type="ECO:0000256" key="1">
    <source>
        <dbReference type="ARBA" id="ARBA00022723"/>
    </source>
</evidence>
<dbReference type="PROSITE" id="PS51999">
    <property type="entry name" value="ZF_GRF"/>
    <property type="match status" value="2"/>
</dbReference>
<keyword evidence="3" id="KW-0862">Zinc</keyword>
<protein>
    <recommendedName>
        <fullName evidence="11">CCHC-type domain-containing protein</fullName>
    </recommendedName>
</protein>
<feature type="compositionally biased region" description="Low complexity" evidence="6">
    <location>
        <begin position="57"/>
        <end position="71"/>
    </location>
</feature>
<evidence type="ECO:0000313" key="10">
    <source>
        <dbReference type="Proteomes" id="UP000886885"/>
    </source>
</evidence>
<dbReference type="OrthoDB" id="848886at2759"/>
<feature type="compositionally biased region" description="Polar residues" evidence="6">
    <location>
        <begin position="376"/>
        <end position="391"/>
    </location>
</feature>
<keyword evidence="2 4" id="KW-0863">Zinc-finger</keyword>
<feature type="domain" description="GRF-type" evidence="8">
    <location>
        <begin position="178"/>
        <end position="221"/>
    </location>
</feature>
<feature type="region of interest" description="Disordered" evidence="6">
    <location>
        <begin position="376"/>
        <end position="401"/>
    </location>
</feature>
<sequence>MSNHKRKFPPVSGNQNKRSKLGPIRLPSLLFSSKKTRESVEVMACESHECHDSDPFSSTPPQASSSASPSPQRNPKEHDQCFMCKRLGHWSKDCPSKTPPKSLALSPGSSSSPSVQVPDLPVVRCPCGRGTCKVSTSNTVTNPGRKFYACPVDHRTSDRCRFFKWSDDIVARFKPPMCPCGAGSCSLNIVSSGPDRGRWYFACRIKKNHGACKFFQWADSEGNNMQNMQGDESKGYPARRSLFTGNNELCTEDNRSSDIEFESTMVESVENYPNSSMDSALRKDEVLVRDLVMQDSESWDLVSGTELQVPPLIPKPEIPCQEPEFSLQISNIIHTKSEGGCFDLTYWFLKEPHGTSPFDPVIEDVGDIEGLALLAGSSSNDNESDIQQGPFLQSPREDAEHPNGIFQEPSRMQTVVENSDTSKLALKTFGQGLLDILQSMDVTQHEIMSKVAENTFDTLRHLSIDYASFSKAVREYIQCKSKLAGIEESMGKDFSPEEFLGHYNDKKTQFDNISQRHVEAVSAYEASENHLQSLCVEVSRVKNMLLQLEKQLSFCEAETSRCKSCVSEISNHKSESERSLDAACEKMEQALELEDERDSLVYAANAALENARAQLLP</sequence>
<dbReference type="Pfam" id="PF00098">
    <property type="entry name" value="zf-CCHC"/>
    <property type="match status" value="1"/>
</dbReference>
<dbReference type="PANTHER" id="PTHR33680:SF11">
    <property type="match status" value="1"/>
</dbReference>
<keyword evidence="1" id="KW-0479">Metal-binding</keyword>
<dbReference type="PROSITE" id="PS50158">
    <property type="entry name" value="ZF_CCHC"/>
    <property type="match status" value="1"/>
</dbReference>
<dbReference type="AlphaFoldDB" id="A0A8X8CPR2"/>
<accession>A0A8X8CPR2</accession>
<proteinExistence type="predicted"/>
<comment type="caution">
    <text evidence="9">The sequence shown here is derived from an EMBL/GenBank/DDBJ whole genome shotgun (WGS) entry which is preliminary data.</text>
</comment>
<dbReference type="SMART" id="SM00343">
    <property type="entry name" value="ZnF_C2HC"/>
    <property type="match status" value="1"/>
</dbReference>
<evidence type="ECO:0000256" key="4">
    <source>
        <dbReference type="PROSITE-ProRule" id="PRU00047"/>
    </source>
</evidence>
<feature type="region of interest" description="Disordered" evidence="6">
    <location>
        <begin position="1"/>
        <end position="33"/>
    </location>
</feature>
<feature type="coiled-coil region" evidence="5">
    <location>
        <begin position="531"/>
        <end position="558"/>
    </location>
</feature>
<evidence type="ECO:0000256" key="5">
    <source>
        <dbReference type="SAM" id="Coils"/>
    </source>
</evidence>